<dbReference type="GO" id="GO:0006749">
    <property type="term" value="P:glutathione metabolic process"/>
    <property type="evidence" value="ECO:0007669"/>
    <property type="project" value="TreeGrafter"/>
</dbReference>
<feature type="domain" description="GST C-terminal" evidence="5">
    <location>
        <begin position="4"/>
        <end position="126"/>
    </location>
</feature>
<dbReference type="GO" id="GO:0004364">
    <property type="term" value="F:glutathione transferase activity"/>
    <property type="evidence" value="ECO:0007669"/>
    <property type="project" value="UniProtKB-EC"/>
</dbReference>
<comment type="similarity">
    <text evidence="3">Belongs to the GST superfamily. Sigma family.</text>
</comment>
<sequence length="126" mass="14549">AGDSIEEELLIDTAVDTLADYRHQLITYFYDTHEESRKRKKEQAFQIFLPFYLGRLEQQVKDNNGYLVNGKLTWADIVLAGVQDYVNYMAGYDLLKDYPALKALEQKVLGIPSIKAWVAKRPDTEM</sequence>
<evidence type="ECO:0000313" key="6">
    <source>
        <dbReference type="EMBL" id="ADU33207.1"/>
    </source>
</evidence>
<dbReference type="AlphaFoldDB" id="A0A059P0V2"/>
<evidence type="ECO:0000256" key="3">
    <source>
        <dbReference type="ARBA" id="ARBA00038317"/>
    </source>
</evidence>
<protein>
    <recommendedName>
        <fullName evidence="1">glutathione transferase</fullName>
        <ecNumber evidence="1">2.5.1.18</ecNumber>
    </recommendedName>
</protein>
<dbReference type="FunFam" id="1.20.1050.10:FF:000030">
    <property type="entry name" value="Glutathione S-transferase S1"/>
    <property type="match status" value="1"/>
</dbReference>
<evidence type="ECO:0000256" key="4">
    <source>
        <dbReference type="ARBA" id="ARBA00047960"/>
    </source>
</evidence>
<keyword evidence="2 6" id="KW-0808">Transferase</keyword>
<dbReference type="InterPro" id="IPR010987">
    <property type="entry name" value="Glutathione-S-Trfase_C-like"/>
</dbReference>
<dbReference type="Pfam" id="PF14497">
    <property type="entry name" value="GST_C_3"/>
    <property type="match status" value="1"/>
</dbReference>
<dbReference type="EC" id="2.5.1.18" evidence="1"/>
<evidence type="ECO:0000256" key="1">
    <source>
        <dbReference type="ARBA" id="ARBA00012452"/>
    </source>
</evidence>
<reference evidence="6" key="1">
    <citation type="submission" date="2010-09" db="EMBL/GenBank/DDBJ databases">
        <title>Effects of trace metals on mayfly.</title>
        <authorList>
            <person name="Kim K.S."/>
            <person name="Buchwalter D."/>
        </authorList>
    </citation>
    <scope>NUCLEOTIDE SEQUENCE</scope>
</reference>
<dbReference type="PROSITE" id="PS50405">
    <property type="entry name" value="GST_CTER"/>
    <property type="match status" value="1"/>
</dbReference>
<dbReference type="InterPro" id="IPR004046">
    <property type="entry name" value="GST_C"/>
</dbReference>
<dbReference type="PANTHER" id="PTHR11571:SF224">
    <property type="entry name" value="HEMATOPOIETIC PROSTAGLANDIN D SYNTHASE"/>
    <property type="match status" value="1"/>
</dbReference>
<dbReference type="Gene3D" id="1.20.1050.10">
    <property type="match status" value="1"/>
</dbReference>
<evidence type="ECO:0000256" key="2">
    <source>
        <dbReference type="ARBA" id="ARBA00022679"/>
    </source>
</evidence>
<dbReference type="CDD" id="cd03192">
    <property type="entry name" value="GST_C_Sigma_like"/>
    <property type="match status" value="1"/>
</dbReference>
<name>A0A059P0V2_9INSE</name>
<feature type="non-terminal residue" evidence="6">
    <location>
        <position position="1"/>
    </location>
</feature>
<proteinExistence type="evidence at transcript level"/>
<dbReference type="InterPro" id="IPR050213">
    <property type="entry name" value="GST_superfamily"/>
</dbReference>
<evidence type="ECO:0000259" key="5">
    <source>
        <dbReference type="PROSITE" id="PS50405"/>
    </source>
</evidence>
<dbReference type="EMBL" id="HQ235042">
    <property type="protein sequence ID" value="ADU33207.1"/>
    <property type="molecule type" value="mRNA"/>
</dbReference>
<dbReference type="SUPFAM" id="SSF47616">
    <property type="entry name" value="GST C-terminal domain-like"/>
    <property type="match status" value="1"/>
</dbReference>
<accession>A0A059P0V2</accession>
<organism evidence="6">
    <name type="scientific">Neocloeon triangulifer</name>
    <dbReference type="NCBI Taxonomy" id="2078957"/>
    <lineage>
        <taxon>Eukaryota</taxon>
        <taxon>Metazoa</taxon>
        <taxon>Ecdysozoa</taxon>
        <taxon>Arthropoda</taxon>
        <taxon>Hexapoda</taxon>
        <taxon>Insecta</taxon>
        <taxon>Pterygota</taxon>
        <taxon>Palaeoptera</taxon>
        <taxon>Ephemeroptera</taxon>
        <taxon>Pisciforma</taxon>
        <taxon>Baetidae</taxon>
        <taxon>Neocloeon</taxon>
    </lineage>
</organism>
<comment type="catalytic activity">
    <reaction evidence="4">
        <text>RX + glutathione = an S-substituted glutathione + a halide anion + H(+)</text>
        <dbReference type="Rhea" id="RHEA:16437"/>
        <dbReference type="ChEBI" id="CHEBI:15378"/>
        <dbReference type="ChEBI" id="CHEBI:16042"/>
        <dbReference type="ChEBI" id="CHEBI:17792"/>
        <dbReference type="ChEBI" id="CHEBI:57925"/>
        <dbReference type="ChEBI" id="CHEBI:90779"/>
        <dbReference type="EC" id="2.5.1.18"/>
    </reaction>
</comment>
<dbReference type="InterPro" id="IPR036282">
    <property type="entry name" value="Glutathione-S-Trfase_C_sf"/>
</dbReference>
<dbReference type="PANTHER" id="PTHR11571">
    <property type="entry name" value="GLUTATHIONE S-TRANSFERASE"/>
    <property type="match status" value="1"/>
</dbReference>